<evidence type="ECO:0000313" key="6">
    <source>
        <dbReference type="Proteomes" id="UP000663829"/>
    </source>
</evidence>
<dbReference type="EMBL" id="CAJOBA010055954">
    <property type="protein sequence ID" value="CAF4288029.1"/>
    <property type="molecule type" value="Genomic_DNA"/>
</dbReference>
<accession>A0A814ZWX1</accession>
<keyword evidence="6" id="KW-1185">Reference proteome</keyword>
<evidence type="ECO:0000313" key="5">
    <source>
        <dbReference type="EMBL" id="CAF4288029.1"/>
    </source>
</evidence>
<evidence type="ECO:0000313" key="4">
    <source>
        <dbReference type="EMBL" id="CAF4013853.1"/>
    </source>
</evidence>
<comment type="caution">
    <text evidence="2">The sequence shown here is derived from an EMBL/GenBank/DDBJ whole genome shotgun (WGS) entry which is preliminary data.</text>
</comment>
<dbReference type="Proteomes" id="UP000682733">
    <property type="component" value="Unassembled WGS sequence"/>
</dbReference>
<reference evidence="2" key="1">
    <citation type="submission" date="2021-02" db="EMBL/GenBank/DDBJ databases">
        <authorList>
            <person name="Nowell W R."/>
        </authorList>
    </citation>
    <scope>NUCLEOTIDE SEQUENCE</scope>
</reference>
<sequence length="106" mass="12605">MFLPLVGHALSNLILLALYYRDLPSNFLHGRYGAYEQQLKYLFENEYYIPGSVCELIRYRTTPLSHPLTPPKLEIIYQFYFHAVTNEPYIPMHIQQRSNQTRLNCH</sequence>
<organism evidence="2 6">
    <name type="scientific">Didymodactylos carnosus</name>
    <dbReference type="NCBI Taxonomy" id="1234261"/>
    <lineage>
        <taxon>Eukaryota</taxon>
        <taxon>Metazoa</taxon>
        <taxon>Spiralia</taxon>
        <taxon>Gnathifera</taxon>
        <taxon>Rotifera</taxon>
        <taxon>Eurotatoria</taxon>
        <taxon>Bdelloidea</taxon>
        <taxon>Philodinida</taxon>
        <taxon>Philodinidae</taxon>
        <taxon>Didymodactylos</taxon>
    </lineage>
</organism>
<keyword evidence="1" id="KW-0732">Signal</keyword>
<evidence type="ECO:0000256" key="1">
    <source>
        <dbReference type="SAM" id="SignalP"/>
    </source>
</evidence>
<dbReference type="Proteomes" id="UP000663829">
    <property type="component" value="Unassembled WGS sequence"/>
</dbReference>
<dbReference type="EMBL" id="CAJNOQ010010261">
    <property type="protein sequence ID" value="CAF1247144.1"/>
    <property type="molecule type" value="Genomic_DNA"/>
</dbReference>
<dbReference type="Proteomes" id="UP000681722">
    <property type="component" value="Unassembled WGS sequence"/>
</dbReference>
<feature type="signal peptide" evidence="1">
    <location>
        <begin position="1"/>
        <end position="19"/>
    </location>
</feature>
<gene>
    <name evidence="2" type="ORF">GPM918_LOCUS25946</name>
    <name evidence="3" type="ORF">OVA965_LOCUS36867</name>
    <name evidence="4" type="ORF">SRO942_LOCUS26012</name>
    <name evidence="5" type="ORF">TMI583_LOCUS37901</name>
</gene>
<feature type="chain" id="PRO_5035686057" evidence="1">
    <location>
        <begin position="20"/>
        <end position="106"/>
    </location>
</feature>
<proteinExistence type="predicted"/>
<evidence type="ECO:0000313" key="2">
    <source>
        <dbReference type="EMBL" id="CAF1247144.1"/>
    </source>
</evidence>
<evidence type="ECO:0000313" key="3">
    <source>
        <dbReference type="EMBL" id="CAF1499447.1"/>
    </source>
</evidence>
<name>A0A814ZWX1_9BILA</name>
<dbReference type="AlphaFoldDB" id="A0A814ZWX1"/>
<protein>
    <submittedName>
        <fullName evidence="2">Uncharacterized protein</fullName>
    </submittedName>
</protein>
<dbReference type="EMBL" id="CAJNOK010033949">
    <property type="protein sequence ID" value="CAF1499447.1"/>
    <property type="molecule type" value="Genomic_DNA"/>
</dbReference>
<dbReference type="EMBL" id="CAJOBC010012915">
    <property type="protein sequence ID" value="CAF4013853.1"/>
    <property type="molecule type" value="Genomic_DNA"/>
</dbReference>
<dbReference type="Proteomes" id="UP000677228">
    <property type="component" value="Unassembled WGS sequence"/>
</dbReference>